<dbReference type="SUPFAM" id="SSF51445">
    <property type="entry name" value="(Trans)glycosidases"/>
    <property type="match status" value="1"/>
</dbReference>
<dbReference type="InterPro" id="IPR017853">
    <property type="entry name" value="GH"/>
</dbReference>
<dbReference type="HOGENOM" id="CLU_028597_0_0_9"/>
<keyword evidence="7" id="KW-1185">Reference proteome</keyword>
<dbReference type="EC" id="3.2.1.37" evidence="6"/>
<evidence type="ECO:0000259" key="5">
    <source>
        <dbReference type="Pfam" id="PF01229"/>
    </source>
</evidence>
<dbReference type="OrthoDB" id="9776971at2"/>
<evidence type="ECO:0000256" key="3">
    <source>
        <dbReference type="ARBA" id="ARBA00023295"/>
    </source>
</evidence>
<evidence type="ECO:0000313" key="6">
    <source>
        <dbReference type="EMBL" id="ABP67986.2"/>
    </source>
</evidence>
<sequence length="506" mass="58940">MGEGIVTNIKIEKGKQIGIFPDKWKFCVGSGRIGLALQKEYIDALLYVKKHIDFKYIRAHGLLHDDVGIYREDIIDGNEVSFYNFTYIDRIYDSFLELGIRPFVEIGFMPSKLASGTQTVFYWRGNVTPPKDYGKWERLIKSVVKHFIDRYGEKEVVQWPFEIWNEPNLNVFWKDANQAEYFKLYEVTAKAIKEVNENIKVGGPAICGGSDYWIDDFLHFCYKNKVPVDFLTRHAYTGKPPQYTPHFVYQDVHPIEYMLNEFKSVREKVRNSPFPDLPIHITEFNSSYHPLCPIHDTPFNAAYLARVLSEAGDYVDSFSYWTFSDVFEEADVPRAIFHGGFGLVAFNNIPKPVFHMFTFFNAMGNKILYRDEHILITERENGTIAIVAWNEVMKKEEATDRKYKIEIPVDYNDVFIKQKLIDEENGNPWRTWIQMGRPRYPTKEQIETLREVAKPKISTFRMMAENGYITLEFTLSKNAVVLFEVSKVVDESDTYIGLDDSKIPGY</sequence>
<comment type="similarity">
    <text evidence="1">Belongs to the glycosyl hydrolase 39 family.</text>
</comment>
<dbReference type="KEGG" id="csc:Csac_2409"/>
<dbReference type="eggNOG" id="COG3664">
    <property type="taxonomic scope" value="Bacteria"/>
</dbReference>
<evidence type="ECO:0000256" key="4">
    <source>
        <dbReference type="PIRSR" id="PIRSR600514-1"/>
    </source>
</evidence>
<organism evidence="6 7">
    <name type="scientific">Caldicellulosiruptor saccharolyticus (strain ATCC 43494 / DSM 8903 / Tp8T 6331)</name>
    <dbReference type="NCBI Taxonomy" id="351627"/>
    <lineage>
        <taxon>Bacteria</taxon>
        <taxon>Bacillati</taxon>
        <taxon>Bacillota</taxon>
        <taxon>Bacillota incertae sedis</taxon>
        <taxon>Caldicellulosiruptorales</taxon>
        <taxon>Caldicellulosiruptoraceae</taxon>
        <taxon>Caldicellulosiruptor</taxon>
    </lineage>
</organism>
<dbReference type="SMR" id="A4XM51"/>
<dbReference type="PROSITE" id="PS01027">
    <property type="entry name" value="GLYCOSYL_HYDROL_F39"/>
    <property type="match status" value="1"/>
</dbReference>
<dbReference type="PANTHER" id="PTHR12631">
    <property type="entry name" value="ALPHA-L-IDURONIDASE"/>
    <property type="match status" value="1"/>
</dbReference>
<dbReference type="PRINTS" id="PR00745">
    <property type="entry name" value="GLHYDRLASE39"/>
</dbReference>
<dbReference type="InterPro" id="IPR049166">
    <property type="entry name" value="GH39_cat"/>
</dbReference>
<dbReference type="InterPro" id="IPR049165">
    <property type="entry name" value="GH39_as"/>
</dbReference>
<keyword evidence="3 6" id="KW-0326">Glycosidase</keyword>
<dbReference type="EMBL" id="CP000679">
    <property type="protein sequence ID" value="ABP67986.2"/>
    <property type="molecule type" value="Genomic_DNA"/>
</dbReference>
<dbReference type="Pfam" id="PF01229">
    <property type="entry name" value="Glyco_hydro_39"/>
    <property type="match status" value="1"/>
</dbReference>
<keyword evidence="2 6" id="KW-0378">Hydrolase</keyword>
<gene>
    <name evidence="6" type="ordered locus">Csac_2409</name>
</gene>
<feature type="active site" description="Proton donor" evidence="4">
    <location>
        <position position="166"/>
    </location>
</feature>
<evidence type="ECO:0000313" key="7">
    <source>
        <dbReference type="Proteomes" id="UP000000256"/>
    </source>
</evidence>
<dbReference type="AlphaFoldDB" id="A4XM51"/>
<feature type="domain" description="Glycosyl hydrolases family 39 N-terminal catalytic" evidence="5">
    <location>
        <begin position="8"/>
        <end position="469"/>
    </location>
</feature>
<evidence type="ECO:0000256" key="2">
    <source>
        <dbReference type="ARBA" id="ARBA00022801"/>
    </source>
</evidence>
<dbReference type="InterPro" id="IPR051923">
    <property type="entry name" value="Glycosyl_Hydrolase_39"/>
</dbReference>
<dbReference type="SUPFAM" id="SSF51011">
    <property type="entry name" value="Glycosyl hydrolase domain"/>
    <property type="match status" value="1"/>
</dbReference>
<proteinExistence type="inferred from homology"/>
<dbReference type="GO" id="GO:0009044">
    <property type="term" value="F:xylan 1,4-beta-xylosidase activity"/>
    <property type="evidence" value="ECO:0007669"/>
    <property type="project" value="UniProtKB-EC"/>
</dbReference>
<reference evidence="6 7" key="1">
    <citation type="journal article" date="2008" name="Appl. Environ. Microbiol.">
        <title>Hydrogenomics of the extremely thermophilic bacterium Caldicellulosiruptor saccharolyticus.</title>
        <authorList>
            <person name="van de Werken H.J."/>
            <person name="Verhaart M.R."/>
            <person name="VanFossen A.L."/>
            <person name="Willquist K."/>
            <person name="Lewis D.L."/>
            <person name="Nichols J.D."/>
            <person name="Goorissen H.P."/>
            <person name="Mongodin E.F."/>
            <person name="Nelson K.E."/>
            <person name="van Niel E.W."/>
            <person name="Stams A.J."/>
            <person name="Ward D.E."/>
            <person name="de Vos W.M."/>
            <person name="van der Oost J."/>
            <person name="Kelly R.M."/>
            <person name="Kengen S.W."/>
        </authorList>
    </citation>
    <scope>NUCLEOTIDE SEQUENCE [LARGE SCALE GENOMIC DNA]</scope>
    <source>
        <strain evidence="7">ATCC 43494 / DSM 8903 / Tp8T 6331</strain>
    </source>
</reference>
<dbReference type="Gene3D" id="3.20.20.80">
    <property type="entry name" value="Glycosidases"/>
    <property type="match status" value="1"/>
</dbReference>
<evidence type="ECO:0000256" key="1">
    <source>
        <dbReference type="ARBA" id="ARBA00008875"/>
    </source>
</evidence>
<name>A4XM51_CALS8</name>
<protein>
    <submittedName>
        <fullName evidence="6">Xylan 1,4-beta-xylosidase</fullName>
        <ecNumber evidence="6">3.2.1.37</ecNumber>
    </submittedName>
</protein>
<accession>A4XM51</accession>
<dbReference type="Gene3D" id="2.60.40.1500">
    <property type="entry name" value="Glycosyl hydrolase domain, family 39"/>
    <property type="match status" value="1"/>
</dbReference>
<dbReference type="InterPro" id="IPR000514">
    <property type="entry name" value="Glyco_hydro_39"/>
</dbReference>
<dbReference type="GO" id="GO:0005975">
    <property type="term" value="P:carbohydrate metabolic process"/>
    <property type="evidence" value="ECO:0007669"/>
    <property type="project" value="InterPro"/>
</dbReference>
<dbReference type="STRING" id="351627.Csac_2409"/>
<dbReference type="Proteomes" id="UP000000256">
    <property type="component" value="Chromosome"/>
</dbReference>
<dbReference type="PANTHER" id="PTHR12631:SF10">
    <property type="entry name" value="BETA-XYLOSIDASE-LIKE PROTEIN-RELATED"/>
    <property type="match status" value="1"/>
</dbReference>
<dbReference type="CAZy" id="GH39">
    <property type="family name" value="Glycoside Hydrolase Family 39"/>
</dbReference>